<protein>
    <submittedName>
        <fullName evidence="5">Retrovirus-related Pol polyprotein from type-2 retrotransposable element R2DM</fullName>
    </submittedName>
</protein>
<gene>
    <name evidence="5" type="primary">pol</name>
    <name evidence="5" type="ORF">NPIL_196383</name>
</gene>
<feature type="compositionally biased region" description="Polar residues" evidence="2">
    <location>
        <begin position="434"/>
        <end position="448"/>
    </location>
</feature>
<dbReference type="Pfam" id="PF00078">
    <property type="entry name" value="RVT_1"/>
    <property type="match status" value="1"/>
</dbReference>
<feature type="region of interest" description="Disordered" evidence="2">
    <location>
        <begin position="416"/>
        <end position="468"/>
    </location>
</feature>
<dbReference type="InterPro" id="IPR043502">
    <property type="entry name" value="DNA/RNA_pol_sf"/>
</dbReference>
<feature type="region of interest" description="Disordered" evidence="2">
    <location>
        <begin position="821"/>
        <end position="843"/>
    </location>
</feature>
<dbReference type="GO" id="GO:0008270">
    <property type="term" value="F:zinc ion binding"/>
    <property type="evidence" value="ECO:0007669"/>
    <property type="project" value="UniProtKB-KW"/>
</dbReference>
<feature type="domain" description="Reverse transcriptase" evidence="4">
    <location>
        <begin position="968"/>
        <end position="1171"/>
    </location>
</feature>
<dbReference type="PROSITE" id="PS50157">
    <property type="entry name" value="ZINC_FINGER_C2H2_2"/>
    <property type="match status" value="1"/>
</dbReference>
<feature type="compositionally biased region" description="Low complexity" evidence="2">
    <location>
        <begin position="459"/>
        <end position="468"/>
    </location>
</feature>
<dbReference type="PROSITE" id="PS50878">
    <property type="entry name" value="RT_POL"/>
    <property type="match status" value="1"/>
</dbReference>
<comment type="caution">
    <text evidence="5">The sequence shown here is derived from an EMBL/GenBank/DDBJ whole genome shotgun (WGS) entry which is preliminary data.</text>
</comment>
<feature type="compositionally biased region" description="Basic and acidic residues" evidence="2">
    <location>
        <begin position="569"/>
        <end position="578"/>
    </location>
</feature>
<proteinExistence type="predicted"/>
<sequence length="1171" mass="130794">MCALLFPFPFRHCNLWAPPWQESYQTSTPASTQETLPALTTTATPPQVTPIVQEENHEISTTNNLTPHLPHSLSSNCPSYEGEESVLDYILTNTQEPLEFEDCRIAGTIPKISPLTSPKQPTQPQENKYTIAASNGQCLLYLKLIDKGTLLQHLYRHKPSPTRAKCLEGFRASFPPDKFSKRTIATSSPTTITAIEKTFREKFPDLPVFNENSSPSNSSDESILMAKLDSPPTGPPPVSPFKRALYSRVVKKGLFRCQYCEKSFISEAGANRHRQSIHGILPHVTKTTLFPDCPPEMCRVCSKGPAPYKTIAEHYKYAHNLSISSSIPEDLTTQINVPTIDFVSSAIKHNRNFIQQKPVSHSFNLKSKQNPEKAPTSNSNKNCHSAVKPLQNLKIISRPELRGTGTSKLVLLPATKKQNSSAMSTYNKKPPAPSTSKAQAQIVNSSNKPKIHSDRPLPTTKTSQITSNSNIITTIAEIHANVDSSSDEETQSRICNQCGFVAHKMGGLKLHYFRAHQIKKVPKQKLAILDSQSIKPIQNSPRTINSISSDPQKSHPPGSSKLRTIPKPATKEDKTQEKHVIQEETHMQEDPNHKRHPSAPHDFHITTQEFINSSRKAPSNTQFHSIGDHLSKITIPPPIDRNHHAQYPYVSFNNNILKYYFPVPLKINCPLKNCSASFGTKAWFLTNTSIKKHLNIFHKCPPSSVEFYCFFCKKKIKKSPALHPCLKNNLIIPKAPIVDDSEWTCEICNTFSTTSRLGKQNHLASHKREQTRKNAPPLIIPESNAAIKKKRRKKVTSLADGPPGDTRLAPPLLSVNLDRQGIQPEPTIPAQDDEEDDPSTKIDLPIPSVLSSFLDPLDALIEVDDLENAMSAFENLMNGITAAVQEHFHLPLQSTDPSKKKAGKSRKNFDPMNAQEDRPPILESLDPEFVFSCLQSSENSAPGADQISYRQWREVDPRCLALSKIFNICIKLKDVPRAWKISNCILIHKKGDQGMIENWRPIALSNTVYKLFMKCLTRKMQDWCSMNQVLSSAQKGFTPHDGVIEHNFLLAQHIENATRQKNESLIAFLDISNAFGSIPHAVIFQAMEREGVDPEFTTMIRNIYLGSTTCVLTEEGPTDPIPLLRGVKQGCPLSGLLFNLAINHILINIQGEQESHKILAFADDLVLLSHS</sequence>
<dbReference type="PROSITE" id="PS00028">
    <property type="entry name" value="ZINC_FINGER_C2H2_1"/>
    <property type="match status" value="1"/>
</dbReference>
<dbReference type="PANTHER" id="PTHR19446">
    <property type="entry name" value="REVERSE TRANSCRIPTASES"/>
    <property type="match status" value="1"/>
</dbReference>
<keyword evidence="1" id="KW-0863">Zinc-finger</keyword>
<evidence type="ECO:0000259" key="3">
    <source>
        <dbReference type="PROSITE" id="PS50157"/>
    </source>
</evidence>
<evidence type="ECO:0000313" key="5">
    <source>
        <dbReference type="EMBL" id="GFT84970.1"/>
    </source>
</evidence>
<feature type="compositionally biased region" description="Polar residues" evidence="2">
    <location>
        <begin position="358"/>
        <end position="368"/>
    </location>
</feature>
<keyword evidence="1" id="KW-0862">Zinc</keyword>
<evidence type="ECO:0000259" key="4">
    <source>
        <dbReference type="PROSITE" id="PS50878"/>
    </source>
</evidence>
<dbReference type="SMART" id="SM00355">
    <property type="entry name" value="ZnF_C2H2"/>
    <property type="match status" value="5"/>
</dbReference>
<dbReference type="InterPro" id="IPR000477">
    <property type="entry name" value="RT_dom"/>
</dbReference>
<evidence type="ECO:0000256" key="2">
    <source>
        <dbReference type="SAM" id="MobiDB-lite"/>
    </source>
</evidence>
<feature type="region of interest" description="Disordered" evidence="2">
    <location>
        <begin position="759"/>
        <end position="778"/>
    </location>
</feature>
<evidence type="ECO:0000256" key="1">
    <source>
        <dbReference type="PROSITE-ProRule" id="PRU00042"/>
    </source>
</evidence>
<keyword evidence="6" id="KW-1185">Reference proteome</keyword>
<keyword evidence="1" id="KW-0479">Metal-binding</keyword>
<feature type="compositionally biased region" description="Polar residues" evidence="2">
    <location>
        <begin position="532"/>
        <end position="551"/>
    </location>
</feature>
<dbReference type="AlphaFoldDB" id="A0A8X6U625"/>
<dbReference type="CDD" id="cd01650">
    <property type="entry name" value="RT_nLTR_like"/>
    <property type="match status" value="1"/>
</dbReference>
<dbReference type="EMBL" id="BMAW01023854">
    <property type="protein sequence ID" value="GFT84970.1"/>
    <property type="molecule type" value="Genomic_DNA"/>
</dbReference>
<dbReference type="GO" id="GO:0071897">
    <property type="term" value="P:DNA biosynthetic process"/>
    <property type="evidence" value="ECO:0007669"/>
    <property type="project" value="UniProtKB-ARBA"/>
</dbReference>
<feature type="region of interest" description="Disordered" evidence="2">
    <location>
        <begin position="358"/>
        <end position="386"/>
    </location>
</feature>
<feature type="domain" description="C2H2-type" evidence="3">
    <location>
        <begin position="255"/>
        <end position="278"/>
    </location>
</feature>
<feature type="compositionally biased region" description="Polar residues" evidence="2">
    <location>
        <begin position="416"/>
        <end position="427"/>
    </location>
</feature>
<feature type="region of interest" description="Disordered" evidence="2">
    <location>
        <begin position="792"/>
        <end position="811"/>
    </location>
</feature>
<feature type="region of interest" description="Disordered" evidence="2">
    <location>
        <begin position="893"/>
        <end position="918"/>
    </location>
</feature>
<dbReference type="InterPro" id="IPR013087">
    <property type="entry name" value="Znf_C2H2_type"/>
</dbReference>
<accession>A0A8X6U625</accession>
<feature type="region of interest" description="Disordered" evidence="2">
    <location>
        <begin position="532"/>
        <end position="578"/>
    </location>
</feature>
<feature type="non-terminal residue" evidence="5">
    <location>
        <position position="1171"/>
    </location>
</feature>
<reference evidence="5" key="1">
    <citation type="submission" date="2020-08" db="EMBL/GenBank/DDBJ databases">
        <title>Multicomponent nature underlies the extraordinary mechanical properties of spider dragline silk.</title>
        <authorList>
            <person name="Kono N."/>
            <person name="Nakamura H."/>
            <person name="Mori M."/>
            <person name="Yoshida Y."/>
            <person name="Ohtoshi R."/>
            <person name="Malay A.D."/>
            <person name="Moran D.A.P."/>
            <person name="Tomita M."/>
            <person name="Numata K."/>
            <person name="Arakawa K."/>
        </authorList>
    </citation>
    <scope>NUCLEOTIDE SEQUENCE</scope>
</reference>
<name>A0A8X6U625_NEPPI</name>
<evidence type="ECO:0000313" key="6">
    <source>
        <dbReference type="Proteomes" id="UP000887013"/>
    </source>
</evidence>
<dbReference type="SUPFAM" id="SSF56672">
    <property type="entry name" value="DNA/RNA polymerases"/>
    <property type="match status" value="1"/>
</dbReference>
<dbReference type="Proteomes" id="UP000887013">
    <property type="component" value="Unassembled WGS sequence"/>
</dbReference>
<organism evidence="5 6">
    <name type="scientific">Nephila pilipes</name>
    <name type="common">Giant wood spider</name>
    <name type="synonym">Nephila maculata</name>
    <dbReference type="NCBI Taxonomy" id="299642"/>
    <lineage>
        <taxon>Eukaryota</taxon>
        <taxon>Metazoa</taxon>
        <taxon>Ecdysozoa</taxon>
        <taxon>Arthropoda</taxon>
        <taxon>Chelicerata</taxon>
        <taxon>Arachnida</taxon>
        <taxon>Araneae</taxon>
        <taxon>Araneomorphae</taxon>
        <taxon>Entelegynae</taxon>
        <taxon>Araneoidea</taxon>
        <taxon>Nephilidae</taxon>
        <taxon>Nephila</taxon>
    </lineage>
</organism>